<protein>
    <submittedName>
        <fullName evidence="1">Uncharacterized protein</fullName>
    </submittedName>
</protein>
<name>A0A1R3H6N9_9ROSI</name>
<evidence type="ECO:0000313" key="1">
    <source>
        <dbReference type="EMBL" id="OMO65991.1"/>
    </source>
</evidence>
<evidence type="ECO:0000313" key="2">
    <source>
        <dbReference type="Proteomes" id="UP000187203"/>
    </source>
</evidence>
<dbReference type="GO" id="GO:0004842">
    <property type="term" value="F:ubiquitin-protein transferase activity"/>
    <property type="evidence" value="ECO:0007669"/>
    <property type="project" value="InterPro"/>
</dbReference>
<dbReference type="Proteomes" id="UP000187203">
    <property type="component" value="Unassembled WGS sequence"/>
</dbReference>
<dbReference type="Gene3D" id="1.20.120.1750">
    <property type="match status" value="1"/>
</dbReference>
<accession>A0A1R3H6N9</accession>
<organism evidence="1 2">
    <name type="scientific">Corchorus olitorius</name>
    <dbReference type="NCBI Taxonomy" id="93759"/>
    <lineage>
        <taxon>Eukaryota</taxon>
        <taxon>Viridiplantae</taxon>
        <taxon>Streptophyta</taxon>
        <taxon>Embryophyta</taxon>
        <taxon>Tracheophyta</taxon>
        <taxon>Spermatophyta</taxon>
        <taxon>Magnoliopsida</taxon>
        <taxon>eudicotyledons</taxon>
        <taxon>Gunneridae</taxon>
        <taxon>Pentapetalae</taxon>
        <taxon>rosids</taxon>
        <taxon>malvids</taxon>
        <taxon>Malvales</taxon>
        <taxon>Malvaceae</taxon>
        <taxon>Grewioideae</taxon>
        <taxon>Apeibeae</taxon>
        <taxon>Corchorus</taxon>
    </lineage>
</organism>
<dbReference type="InterPro" id="IPR031127">
    <property type="entry name" value="E3_UB_ligase_RBR"/>
</dbReference>
<dbReference type="EMBL" id="AWUE01020791">
    <property type="protein sequence ID" value="OMO65991.1"/>
    <property type="molecule type" value="Genomic_DNA"/>
</dbReference>
<dbReference type="SUPFAM" id="SSF57850">
    <property type="entry name" value="RING/U-box"/>
    <property type="match status" value="1"/>
</dbReference>
<proteinExistence type="predicted"/>
<comment type="caution">
    <text evidence="1">The sequence shown here is derived from an EMBL/GenBank/DDBJ whole genome shotgun (WGS) entry which is preliminary data.</text>
</comment>
<gene>
    <name evidence="1" type="ORF">COLO4_30854</name>
</gene>
<dbReference type="OrthoDB" id="10009520at2759"/>
<keyword evidence="2" id="KW-1185">Reference proteome</keyword>
<reference evidence="2" key="1">
    <citation type="submission" date="2013-09" db="EMBL/GenBank/DDBJ databases">
        <title>Corchorus olitorius genome sequencing.</title>
        <authorList>
            <person name="Alam M."/>
            <person name="Haque M.S."/>
            <person name="Islam M.S."/>
            <person name="Emdad E.M."/>
            <person name="Islam M.M."/>
            <person name="Ahmed B."/>
            <person name="Halim A."/>
            <person name="Hossen Q.M.M."/>
            <person name="Hossain M.Z."/>
            <person name="Ahmed R."/>
            <person name="Khan M.M."/>
            <person name="Islam R."/>
            <person name="Rashid M.M."/>
            <person name="Khan S.A."/>
            <person name="Rahman M.S."/>
            <person name="Alam M."/>
            <person name="Yahiya A.S."/>
            <person name="Khan M.S."/>
            <person name="Azam M.S."/>
            <person name="Haque T."/>
            <person name="Lashkar M.Z.H."/>
            <person name="Akhand A.I."/>
            <person name="Morshed G."/>
            <person name="Roy S."/>
            <person name="Uddin K.S."/>
            <person name="Rabeya T."/>
            <person name="Hossain A.S."/>
            <person name="Chowdhury A."/>
            <person name="Snigdha A.R."/>
            <person name="Mortoza M.S."/>
            <person name="Matin S.A."/>
            <person name="Hoque S.M.E."/>
            <person name="Islam M.K."/>
            <person name="Roy D.K."/>
            <person name="Haider R."/>
            <person name="Moosa M.M."/>
            <person name="Elias S.M."/>
            <person name="Hasan A.M."/>
            <person name="Jahan S."/>
            <person name="Shafiuddin M."/>
            <person name="Mahmood N."/>
            <person name="Shommy N.S."/>
        </authorList>
    </citation>
    <scope>NUCLEOTIDE SEQUENCE [LARGE SCALE GENOMIC DNA]</scope>
    <source>
        <strain evidence="2">cv. O-4</strain>
    </source>
</reference>
<dbReference type="GO" id="GO:0016567">
    <property type="term" value="P:protein ubiquitination"/>
    <property type="evidence" value="ECO:0007669"/>
    <property type="project" value="InterPro"/>
</dbReference>
<dbReference type="AlphaFoldDB" id="A0A1R3H6N9"/>
<dbReference type="STRING" id="93759.A0A1R3H6N9"/>
<dbReference type="PANTHER" id="PTHR11685">
    <property type="entry name" value="RBR FAMILY RING FINGER AND IBR DOMAIN-CONTAINING"/>
    <property type="match status" value="1"/>
</dbReference>
<sequence>MASHTHKVDASQYCAQCKLGWHGRISCAEFRNLSKDERSREDILLMELARNRGWRRCPNCKIFVEKIDGCSHVSCRCGCQFNY</sequence>